<dbReference type="GO" id="GO:0009451">
    <property type="term" value="P:RNA modification"/>
    <property type="evidence" value="ECO:0007669"/>
    <property type="project" value="InterPro"/>
</dbReference>
<feature type="repeat" description="PPR" evidence="2">
    <location>
        <begin position="325"/>
        <end position="359"/>
    </location>
</feature>
<evidence type="ECO:0000313" key="3">
    <source>
        <dbReference type="EMBL" id="OVA17340.1"/>
    </source>
</evidence>
<dbReference type="FunFam" id="1.25.40.10:FF:000090">
    <property type="entry name" value="Pentatricopeptide repeat-containing protein, chloroplastic"/>
    <property type="match status" value="1"/>
</dbReference>
<name>A0A200R3S9_MACCD</name>
<feature type="repeat" description="PPR" evidence="2">
    <location>
        <begin position="222"/>
        <end position="256"/>
    </location>
</feature>
<gene>
    <name evidence="3" type="ORF">BVC80_1837g148</name>
</gene>
<dbReference type="InParanoid" id="A0A200R3S9"/>
<evidence type="ECO:0000313" key="4">
    <source>
        <dbReference type="Proteomes" id="UP000195402"/>
    </source>
</evidence>
<sequence>MLISTHPTFLLINHCKTLPQLHQLHAQAITTGLISLYPSLILTKILYTCCSPPLLLHLPGRSTSHSSPPPLTSLNYALCVFHQIPPPPSTFAFNTIIRAHTLLSSPLSSLLLFARMRSMCVPPDAHTFPFVLKACTHLRALQLGRTLHSQAIKFGFGSDIFVQNTLIHLYCNLNSLADAHHLFDESLHQRDVVSYNAMIHGFVKSRDMKRAREIFDKMPVKDAVSWGTLLTGYAQTNQCEEAIRLFHEMLELGVRPDSVALVSALSACAQIGGLEQGKTIHNYIQRNGIGVNEFLLTGLVDMYAKCGCIETAREIFESNPVDKINLCTWNAMVVGLAMHGHGDLSLEYFLRMGERGVKADGVSFLGVLVGCSHAGLVDEARKLFEEMEGSVYGVRRELKHYGCMADLLGRAGLIKEALEMIEGMPMKGDVFVWGGLLGGCRIHGNVEVAEIAAEHLMEMHSINSHDGHEGGGGGGGGGGVYKIMAEIYANAGRWEDVAKMRRLTNDDRIKFNNNSAAAGCSLLQVDA</sequence>
<organism evidence="3 4">
    <name type="scientific">Macleaya cordata</name>
    <name type="common">Five-seeded plume-poppy</name>
    <name type="synonym">Bocconia cordata</name>
    <dbReference type="NCBI Taxonomy" id="56857"/>
    <lineage>
        <taxon>Eukaryota</taxon>
        <taxon>Viridiplantae</taxon>
        <taxon>Streptophyta</taxon>
        <taxon>Embryophyta</taxon>
        <taxon>Tracheophyta</taxon>
        <taxon>Spermatophyta</taxon>
        <taxon>Magnoliopsida</taxon>
        <taxon>Ranunculales</taxon>
        <taxon>Papaveraceae</taxon>
        <taxon>Papaveroideae</taxon>
        <taxon>Macleaya</taxon>
    </lineage>
</organism>
<dbReference type="FunCoup" id="A0A200R3S9">
    <property type="interactions" value="204"/>
</dbReference>
<dbReference type="NCBIfam" id="TIGR00756">
    <property type="entry name" value="PPR"/>
    <property type="match status" value="3"/>
</dbReference>
<keyword evidence="4" id="KW-1185">Reference proteome</keyword>
<proteinExistence type="predicted"/>
<dbReference type="Pfam" id="PF13041">
    <property type="entry name" value="PPR_2"/>
    <property type="match status" value="1"/>
</dbReference>
<keyword evidence="1" id="KW-0677">Repeat</keyword>
<protein>
    <submittedName>
        <fullName evidence="3">Pentatricopeptide repeat</fullName>
    </submittedName>
</protein>
<reference evidence="3 4" key="1">
    <citation type="journal article" date="2017" name="Mol. Plant">
        <title>The Genome of Medicinal Plant Macleaya cordata Provides New Insights into Benzylisoquinoline Alkaloids Metabolism.</title>
        <authorList>
            <person name="Liu X."/>
            <person name="Liu Y."/>
            <person name="Huang P."/>
            <person name="Ma Y."/>
            <person name="Qing Z."/>
            <person name="Tang Q."/>
            <person name="Cao H."/>
            <person name="Cheng P."/>
            <person name="Zheng Y."/>
            <person name="Yuan Z."/>
            <person name="Zhou Y."/>
            <person name="Liu J."/>
            <person name="Tang Z."/>
            <person name="Zhuo Y."/>
            <person name="Zhang Y."/>
            <person name="Yu L."/>
            <person name="Huang J."/>
            <person name="Yang P."/>
            <person name="Peng Q."/>
            <person name="Zhang J."/>
            <person name="Jiang W."/>
            <person name="Zhang Z."/>
            <person name="Lin K."/>
            <person name="Ro D.K."/>
            <person name="Chen X."/>
            <person name="Xiong X."/>
            <person name="Shang Y."/>
            <person name="Huang S."/>
            <person name="Zeng J."/>
        </authorList>
    </citation>
    <scope>NUCLEOTIDE SEQUENCE [LARGE SCALE GENOMIC DNA]</scope>
    <source>
        <strain evidence="4">cv. BLH2017</strain>
        <tissue evidence="3">Root</tissue>
    </source>
</reference>
<feature type="repeat" description="PPR" evidence="2">
    <location>
        <begin position="360"/>
        <end position="390"/>
    </location>
</feature>
<dbReference type="FunFam" id="1.25.40.10:FF:000348">
    <property type="entry name" value="Pentatricopeptide repeat-containing protein chloroplastic"/>
    <property type="match status" value="1"/>
</dbReference>
<evidence type="ECO:0000256" key="2">
    <source>
        <dbReference type="PROSITE-ProRule" id="PRU00708"/>
    </source>
</evidence>
<dbReference type="InterPro" id="IPR046960">
    <property type="entry name" value="PPR_At4g14850-like_plant"/>
</dbReference>
<dbReference type="Proteomes" id="UP000195402">
    <property type="component" value="Unassembled WGS sequence"/>
</dbReference>
<dbReference type="PROSITE" id="PS51375">
    <property type="entry name" value="PPR"/>
    <property type="match status" value="4"/>
</dbReference>
<dbReference type="GO" id="GO:0003723">
    <property type="term" value="F:RNA binding"/>
    <property type="evidence" value="ECO:0007669"/>
    <property type="project" value="InterPro"/>
</dbReference>
<dbReference type="Pfam" id="PF01535">
    <property type="entry name" value="PPR"/>
    <property type="match status" value="5"/>
</dbReference>
<dbReference type="PANTHER" id="PTHR47926:SF436">
    <property type="entry name" value="PENTATRICOPEPTIDE REPEAT-CONTAINING PROTEIN ELI1, CHLOROPLASTIC-LIKE ISOFORM X2"/>
    <property type="match status" value="1"/>
</dbReference>
<evidence type="ECO:0000256" key="1">
    <source>
        <dbReference type="ARBA" id="ARBA00022737"/>
    </source>
</evidence>
<feature type="repeat" description="PPR" evidence="2">
    <location>
        <begin position="191"/>
        <end position="221"/>
    </location>
</feature>
<dbReference type="SUPFAM" id="SSF81901">
    <property type="entry name" value="HCP-like"/>
    <property type="match status" value="1"/>
</dbReference>
<dbReference type="Gene3D" id="1.25.40.10">
    <property type="entry name" value="Tetratricopeptide repeat domain"/>
    <property type="match status" value="4"/>
</dbReference>
<comment type="caution">
    <text evidence="3">The sequence shown here is derived from an EMBL/GenBank/DDBJ whole genome shotgun (WGS) entry which is preliminary data.</text>
</comment>
<dbReference type="AlphaFoldDB" id="A0A200R3S9"/>
<dbReference type="PANTHER" id="PTHR47926">
    <property type="entry name" value="PENTATRICOPEPTIDE REPEAT-CONTAINING PROTEIN"/>
    <property type="match status" value="1"/>
</dbReference>
<dbReference type="OrthoDB" id="185373at2759"/>
<accession>A0A200R3S9</accession>
<dbReference type="EMBL" id="MVGT01000438">
    <property type="protein sequence ID" value="OVA17340.1"/>
    <property type="molecule type" value="Genomic_DNA"/>
</dbReference>
<dbReference type="InterPro" id="IPR011990">
    <property type="entry name" value="TPR-like_helical_dom_sf"/>
</dbReference>
<dbReference type="OMA" id="MIEAMPM"/>
<dbReference type="InterPro" id="IPR002885">
    <property type="entry name" value="PPR_rpt"/>
</dbReference>